<dbReference type="EMBL" id="BMAT01006938">
    <property type="protein sequence ID" value="GFS22608.1"/>
    <property type="molecule type" value="Genomic_DNA"/>
</dbReference>
<evidence type="ECO:0000256" key="1">
    <source>
        <dbReference type="SAM" id="Coils"/>
    </source>
</evidence>
<dbReference type="AlphaFoldDB" id="A0AAV4JIK2"/>
<proteinExistence type="predicted"/>
<dbReference type="Proteomes" id="UP000762676">
    <property type="component" value="Unassembled WGS sequence"/>
</dbReference>
<gene>
    <name evidence="3" type="ORF">ElyMa_003368200</name>
</gene>
<keyword evidence="4" id="KW-1185">Reference proteome</keyword>
<accession>A0AAV4JIK2</accession>
<evidence type="ECO:0000313" key="3">
    <source>
        <dbReference type="EMBL" id="GFS22608.1"/>
    </source>
</evidence>
<evidence type="ECO:0000256" key="2">
    <source>
        <dbReference type="SAM" id="MobiDB-lite"/>
    </source>
</evidence>
<sequence length="808" mass="92802">MLARSSAEILDTSMDASLEIEEDTQGMDWNGDLEDTDAPDEGQDDDVDIICIDDKVPEVFNVDSDLQNVSLPDEVTRYIESLTSETRNLENELKECDELLQYSPNKPHVSSAVIPYDDFKDIEEAARMRGMTVDEFQQKVLEELKQNQFNQEEIDEEYEEFLQMQREFAELRADLYSEKPPSFPNTLAIEGANSSSADIDNQIALTSASTEDAGEFGHSEGDRAMVESNGVEETTALVKYVGSEDDIDKDDIIEAGPVSINMAALSSMRDFILEQLRRNEEFYERKRQHLVDSIENLRHEEEKEMLRTEERRKNLEDQLQEKKEALRLRRETDEALLEEETKVRQELTSQELSQHQLEIDRLSEALVEERRQFETNERQWRDRLADTRAKAALKIQKVFRGRRARRQHVAELAEMAELRELRVKEKHTLRLMELESKAEAEEKRKRAEEERQKEKERKEKEEAERIAGLIQKEKERMEEEARQAEIKRKKEEEEEHRIIEEKKKKEEEKRQREEEKKRQKEEEKQKKEEEKKRKEEEKRKKKEEKQKKDEEKKKQEQEEKNEVEKGTLKSEDNSAYERNDDSQQSCEKTDSKKLYENFVTENIENTEETNNATLTGKTELISPTMDNSKSSSEVHVSPADTADNNAEVVMKPDNTNTTKAVSSKSEAQGTMPSLECKSPALESNGKPEKLKPKLLQKQHQQTAEKVRLSSPRVSVSTTAVVQLDALSSSTAVTTAAAASLQSDAPTTAAAAETTVVNSVKTANSVPSPSQIQSQPQPPTSAPEPTAPPQPSASELKRLAWIKSCIPWR</sequence>
<feature type="region of interest" description="Disordered" evidence="2">
    <location>
        <begin position="761"/>
        <end position="795"/>
    </location>
</feature>
<feature type="compositionally biased region" description="Basic and acidic residues" evidence="2">
    <location>
        <begin position="434"/>
        <end position="595"/>
    </location>
</feature>
<feature type="compositionally biased region" description="Polar residues" evidence="2">
    <location>
        <begin position="653"/>
        <end position="671"/>
    </location>
</feature>
<feature type="compositionally biased region" description="Pro residues" evidence="2">
    <location>
        <begin position="775"/>
        <end position="790"/>
    </location>
</feature>
<feature type="compositionally biased region" description="Acidic residues" evidence="2">
    <location>
        <begin position="18"/>
        <end position="45"/>
    </location>
</feature>
<feature type="compositionally biased region" description="Polar residues" evidence="2">
    <location>
        <begin position="624"/>
        <end position="634"/>
    </location>
</feature>
<protein>
    <submittedName>
        <fullName evidence="3">Uncharacterized protein</fullName>
    </submittedName>
</protein>
<feature type="compositionally biased region" description="Low complexity" evidence="2">
    <location>
        <begin position="596"/>
        <end position="615"/>
    </location>
</feature>
<evidence type="ECO:0000313" key="4">
    <source>
        <dbReference type="Proteomes" id="UP000762676"/>
    </source>
</evidence>
<feature type="region of interest" description="Disordered" evidence="2">
    <location>
        <begin position="1"/>
        <end position="45"/>
    </location>
</feature>
<dbReference type="PROSITE" id="PS50096">
    <property type="entry name" value="IQ"/>
    <property type="match status" value="1"/>
</dbReference>
<feature type="coiled-coil region" evidence="1">
    <location>
        <begin position="273"/>
        <end position="379"/>
    </location>
</feature>
<name>A0AAV4JIK2_9GAST</name>
<comment type="caution">
    <text evidence="3">The sequence shown here is derived from an EMBL/GenBank/DDBJ whole genome shotgun (WGS) entry which is preliminary data.</text>
</comment>
<keyword evidence="1" id="KW-0175">Coiled coil</keyword>
<organism evidence="3 4">
    <name type="scientific">Elysia marginata</name>
    <dbReference type="NCBI Taxonomy" id="1093978"/>
    <lineage>
        <taxon>Eukaryota</taxon>
        <taxon>Metazoa</taxon>
        <taxon>Spiralia</taxon>
        <taxon>Lophotrochozoa</taxon>
        <taxon>Mollusca</taxon>
        <taxon>Gastropoda</taxon>
        <taxon>Heterobranchia</taxon>
        <taxon>Euthyneura</taxon>
        <taxon>Panpulmonata</taxon>
        <taxon>Sacoglossa</taxon>
        <taxon>Placobranchoidea</taxon>
        <taxon>Plakobranchidae</taxon>
        <taxon>Elysia</taxon>
    </lineage>
</organism>
<reference evidence="3 4" key="1">
    <citation type="journal article" date="2021" name="Elife">
        <title>Chloroplast acquisition without the gene transfer in kleptoplastic sea slugs, Plakobranchus ocellatus.</title>
        <authorList>
            <person name="Maeda T."/>
            <person name="Takahashi S."/>
            <person name="Yoshida T."/>
            <person name="Shimamura S."/>
            <person name="Takaki Y."/>
            <person name="Nagai Y."/>
            <person name="Toyoda A."/>
            <person name="Suzuki Y."/>
            <person name="Arimoto A."/>
            <person name="Ishii H."/>
            <person name="Satoh N."/>
            <person name="Nishiyama T."/>
            <person name="Hasebe M."/>
            <person name="Maruyama T."/>
            <person name="Minagawa J."/>
            <person name="Obokata J."/>
            <person name="Shigenobu S."/>
        </authorList>
    </citation>
    <scope>NUCLEOTIDE SEQUENCE [LARGE SCALE GENOMIC DNA]</scope>
</reference>
<feature type="region of interest" description="Disordered" evidence="2">
    <location>
        <begin position="434"/>
        <end position="715"/>
    </location>
</feature>